<dbReference type="PANTHER" id="PTHR34148">
    <property type="entry name" value="ADENOSYLCOBINAMIDE-GDP RIBAZOLETRANSFERASE"/>
    <property type="match status" value="1"/>
</dbReference>
<dbReference type="InterPro" id="IPR003805">
    <property type="entry name" value="CobS"/>
</dbReference>
<keyword evidence="21" id="KW-1185">Reference proteome</keyword>
<evidence type="ECO:0000256" key="17">
    <source>
        <dbReference type="ARBA" id="ARBA00048623"/>
    </source>
</evidence>
<gene>
    <name evidence="19 20" type="primary">cobS</name>
    <name evidence="20" type="ORF">U0C82_01340</name>
</gene>
<comment type="subcellular location">
    <subcellularLocation>
        <location evidence="2 19">Cell membrane</location>
        <topology evidence="2 19">Multi-pass membrane protein</topology>
    </subcellularLocation>
</comment>
<feature type="transmembrane region" description="Helical" evidence="19">
    <location>
        <begin position="39"/>
        <end position="57"/>
    </location>
</feature>
<keyword evidence="7 19" id="KW-1003">Cell membrane</keyword>
<feature type="transmembrane region" description="Helical" evidence="19">
    <location>
        <begin position="112"/>
        <end position="130"/>
    </location>
</feature>
<comment type="similarity">
    <text evidence="4 19">Belongs to the CobS family.</text>
</comment>
<comment type="caution">
    <text evidence="20">The sequence shown here is derived from an EMBL/GenBank/DDBJ whole genome shotgun (WGS) entry which is preliminary data.</text>
</comment>
<dbReference type="Proteomes" id="UP001294412">
    <property type="component" value="Unassembled WGS sequence"/>
</dbReference>
<accession>A0ABU5HXC5</accession>
<evidence type="ECO:0000256" key="7">
    <source>
        <dbReference type="ARBA" id="ARBA00022475"/>
    </source>
</evidence>
<evidence type="ECO:0000256" key="18">
    <source>
        <dbReference type="ARBA" id="ARBA00049504"/>
    </source>
</evidence>
<feature type="transmembrane region" description="Helical" evidence="19">
    <location>
        <begin position="64"/>
        <end position="82"/>
    </location>
</feature>
<evidence type="ECO:0000256" key="14">
    <source>
        <dbReference type="ARBA" id="ARBA00025228"/>
    </source>
</evidence>
<dbReference type="NCBIfam" id="TIGR00317">
    <property type="entry name" value="cobS"/>
    <property type="match status" value="1"/>
</dbReference>
<evidence type="ECO:0000256" key="13">
    <source>
        <dbReference type="ARBA" id="ARBA00023136"/>
    </source>
</evidence>
<feature type="transmembrane region" description="Helical" evidence="19">
    <location>
        <begin position="184"/>
        <end position="217"/>
    </location>
</feature>
<dbReference type="EC" id="2.7.8.26" evidence="5 19"/>
<evidence type="ECO:0000256" key="11">
    <source>
        <dbReference type="ARBA" id="ARBA00022842"/>
    </source>
</evidence>
<comment type="pathway">
    <text evidence="3 19">Cofactor biosynthesis; adenosylcobalamin biosynthesis; adenosylcobalamin from cob(II)yrinate a,c-diamide: step 7/7.</text>
</comment>
<evidence type="ECO:0000313" key="20">
    <source>
        <dbReference type="EMBL" id="MDY8107790.1"/>
    </source>
</evidence>
<comment type="catalytic activity">
    <reaction evidence="18 19">
        <text>alpha-ribazole 5'-phosphate + adenosylcob(III)inamide-GDP = adenosylcob(III)alamin 5'-phosphate + GMP + H(+)</text>
        <dbReference type="Rhea" id="RHEA:23560"/>
        <dbReference type="ChEBI" id="CHEBI:15378"/>
        <dbReference type="ChEBI" id="CHEBI:57918"/>
        <dbReference type="ChEBI" id="CHEBI:58115"/>
        <dbReference type="ChEBI" id="CHEBI:60487"/>
        <dbReference type="ChEBI" id="CHEBI:60493"/>
        <dbReference type="EC" id="2.7.8.26"/>
    </reaction>
</comment>
<dbReference type="EMBL" id="JAXLPB010000001">
    <property type="protein sequence ID" value="MDY8107790.1"/>
    <property type="molecule type" value="Genomic_DNA"/>
</dbReference>
<keyword evidence="9 19" id="KW-0808">Transferase</keyword>
<evidence type="ECO:0000256" key="1">
    <source>
        <dbReference type="ARBA" id="ARBA00001946"/>
    </source>
</evidence>
<evidence type="ECO:0000256" key="15">
    <source>
        <dbReference type="ARBA" id="ARBA00032605"/>
    </source>
</evidence>
<keyword evidence="8 19" id="KW-0169">Cobalamin biosynthesis</keyword>
<keyword evidence="12 19" id="KW-1133">Transmembrane helix</keyword>
<feature type="transmembrane region" description="Helical" evidence="19">
    <location>
        <begin position="142"/>
        <end position="164"/>
    </location>
</feature>
<evidence type="ECO:0000256" key="5">
    <source>
        <dbReference type="ARBA" id="ARBA00013200"/>
    </source>
</evidence>
<comment type="function">
    <text evidence="14 19">Joins adenosylcobinamide-GDP and alpha-ribazole to generate adenosylcobalamin (Ado-cobalamin). Also synthesizes adenosylcobalamin 5'-phosphate from adenosylcobinamide-GDP and alpha-ribazole 5'-phosphate.</text>
</comment>
<organism evidence="20 21">
    <name type="scientific">Fulvimarina uroteuthidis</name>
    <dbReference type="NCBI Taxonomy" id="3098149"/>
    <lineage>
        <taxon>Bacteria</taxon>
        <taxon>Pseudomonadati</taxon>
        <taxon>Pseudomonadota</taxon>
        <taxon>Alphaproteobacteria</taxon>
        <taxon>Hyphomicrobiales</taxon>
        <taxon>Aurantimonadaceae</taxon>
        <taxon>Fulvimarina</taxon>
    </lineage>
</organism>
<dbReference type="Pfam" id="PF02654">
    <property type="entry name" value="CobS"/>
    <property type="match status" value="1"/>
</dbReference>
<dbReference type="RefSeq" id="WP_322185116.1">
    <property type="nucleotide sequence ID" value="NZ_JAXLPB010000001.1"/>
</dbReference>
<evidence type="ECO:0000256" key="2">
    <source>
        <dbReference type="ARBA" id="ARBA00004651"/>
    </source>
</evidence>
<evidence type="ECO:0000256" key="9">
    <source>
        <dbReference type="ARBA" id="ARBA00022679"/>
    </source>
</evidence>
<comment type="cofactor">
    <cofactor evidence="1 19">
        <name>Mg(2+)</name>
        <dbReference type="ChEBI" id="CHEBI:18420"/>
    </cofactor>
</comment>
<reference evidence="20 21" key="1">
    <citation type="submission" date="2023-12" db="EMBL/GenBank/DDBJ databases">
        <title>Description of Novel Strain Fulvimarina sp. 2208YS6-2-32 isolated from Uroteuthis (Photololigo) edulis.</title>
        <authorList>
            <person name="Park J.-S."/>
        </authorList>
    </citation>
    <scope>NUCLEOTIDE SEQUENCE [LARGE SCALE GENOMIC DNA]</scope>
    <source>
        <strain evidence="20 21">2208YS6-2-32</strain>
    </source>
</reference>
<protein>
    <recommendedName>
        <fullName evidence="6 19">Adenosylcobinamide-GDP ribazoletransferase</fullName>
        <ecNumber evidence="5 19">2.7.8.26</ecNumber>
    </recommendedName>
    <alternativeName>
        <fullName evidence="16 19">Cobalamin synthase</fullName>
    </alternativeName>
    <alternativeName>
        <fullName evidence="15 19">Cobalamin-5'-phosphate synthase</fullName>
    </alternativeName>
</protein>
<keyword evidence="10 19" id="KW-0812">Transmembrane</keyword>
<keyword evidence="11 19" id="KW-0460">Magnesium</keyword>
<evidence type="ECO:0000256" key="6">
    <source>
        <dbReference type="ARBA" id="ARBA00015850"/>
    </source>
</evidence>
<evidence type="ECO:0000256" key="8">
    <source>
        <dbReference type="ARBA" id="ARBA00022573"/>
    </source>
</evidence>
<name>A0ABU5HXC5_9HYPH</name>
<evidence type="ECO:0000256" key="4">
    <source>
        <dbReference type="ARBA" id="ARBA00010561"/>
    </source>
</evidence>
<dbReference type="HAMAP" id="MF_00719">
    <property type="entry name" value="CobS"/>
    <property type="match status" value="1"/>
</dbReference>
<dbReference type="GO" id="GO:0051073">
    <property type="term" value="F:adenosylcobinamide-GDP ribazoletransferase activity"/>
    <property type="evidence" value="ECO:0007669"/>
    <property type="project" value="UniProtKB-EC"/>
</dbReference>
<keyword evidence="13 19" id="KW-0472">Membrane</keyword>
<dbReference type="PANTHER" id="PTHR34148:SF1">
    <property type="entry name" value="ADENOSYLCOBINAMIDE-GDP RIBAZOLETRANSFERASE"/>
    <property type="match status" value="1"/>
</dbReference>
<evidence type="ECO:0000256" key="3">
    <source>
        <dbReference type="ARBA" id="ARBA00004663"/>
    </source>
</evidence>
<proteinExistence type="inferred from homology"/>
<evidence type="ECO:0000313" key="21">
    <source>
        <dbReference type="Proteomes" id="UP001294412"/>
    </source>
</evidence>
<sequence>MMTPLKSTLRSLAFLTRFPPVDGAFRGGDHPLGEDVPAFPLAGLVAALPSAILLLTLPELGISALLAAVLSVALSVWVTGALHEDGLGDVADGLFGHLPPERALTVMKDSRVGSYGALALILSVVARIALLAELVTHSPVAAALALLGAAAYSRGLMALLWASLPSADIGGLADRVGRPTRRAGWISAALGGLIFAASAAIGFGWGAMLLGLAFALLKFLGFRRWLKRRLGGQTGDTLGAVQQLTEMAALFGLCLA</sequence>
<evidence type="ECO:0000256" key="10">
    <source>
        <dbReference type="ARBA" id="ARBA00022692"/>
    </source>
</evidence>
<comment type="catalytic activity">
    <reaction evidence="17 19">
        <text>alpha-ribazole + adenosylcob(III)inamide-GDP = adenosylcob(III)alamin + GMP + H(+)</text>
        <dbReference type="Rhea" id="RHEA:16049"/>
        <dbReference type="ChEBI" id="CHEBI:10329"/>
        <dbReference type="ChEBI" id="CHEBI:15378"/>
        <dbReference type="ChEBI" id="CHEBI:18408"/>
        <dbReference type="ChEBI" id="CHEBI:58115"/>
        <dbReference type="ChEBI" id="CHEBI:60487"/>
        <dbReference type="EC" id="2.7.8.26"/>
    </reaction>
</comment>
<evidence type="ECO:0000256" key="16">
    <source>
        <dbReference type="ARBA" id="ARBA00032853"/>
    </source>
</evidence>
<evidence type="ECO:0000256" key="12">
    <source>
        <dbReference type="ARBA" id="ARBA00022989"/>
    </source>
</evidence>
<evidence type="ECO:0000256" key="19">
    <source>
        <dbReference type="HAMAP-Rule" id="MF_00719"/>
    </source>
</evidence>